<organism evidence="1 2">
    <name type="scientific">Ruminococcus difficilis</name>
    <dbReference type="NCBI Taxonomy" id="2763069"/>
    <lineage>
        <taxon>Bacteria</taxon>
        <taxon>Bacillati</taxon>
        <taxon>Bacillota</taxon>
        <taxon>Clostridia</taxon>
        <taxon>Eubacteriales</taxon>
        <taxon>Oscillospiraceae</taxon>
        <taxon>Ruminococcus</taxon>
    </lineage>
</organism>
<dbReference type="RefSeq" id="WP_201428355.1">
    <property type="nucleotide sequence ID" value="NZ_JAEQMG010000145.1"/>
</dbReference>
<protein>
    <submittedName>
        <fullName evidence="1">Uncharacterized protein</fullName>
    </submittedName>
</protein>
<dbReference type="EMBL" id="JAEQMG010000145">
    <property type="protein sequence ID" value="MBK6089650.1"/>
    <property type="molecule type" value="Genomic_DNA"/>
</dbReference>
<dbReference type="AlphaFoldDB" id="A0A934WTN3"/>
<proteinExistence type="predicted"/>
<dbReference type="Proteomes" id="UP000633365">
    <property type="component" value="Unassembled WGS sequence"/>
</dbReference>
<gene>
    <name evidence="1" type="ORF">JKK62_13540</name>
</gene>
<comment type="caution">
    <text evidence="1">The sequence shown here is derived from an EMBL/GenBank/DDBJ whole genome shotgun (WGS) entry which is preliminary data.</text>
</comment>
<keyword evidence="2" id="KW-1185">Reference proteome</keyword>
<sequence>MINITKESVHEAICNLPDEQKQTLAMNCAQYGVTPESIENLVTGILKCVEPCINRTVENLKYWSDNNGKRKRM</sequence>
<evidence type="ECO:0000313" key="1">
    <source>
        <dbReference type="EMBL" id="MBK6089650.1"/>
    </source>
</evidence>
<reference evidence="1" key="1">
    <citation type="submission" date="2021-01" db="EMBL/GenBank/DDBJ databases">
        <title>Genome public.</title>
        <authorList>
            <person name="Liu C."/>
            <person name="Sun Q."/>
        </authorList>
    </citation>
    <scope>NUCLEOTIDE SEQUENCE</scope>
    <source>
        <strain evidence="1">M6</strain>
    </source>
</reference>
<accession>A0A934WTN3</accession>
<name>A0A934WTN3_9FIRM</name>
<evidence type="ECO:0000313" key="2">
    <source>
        <dbReference type="Proteomes" id="UP000633365"/>
    </source>
</evidence>